<keyword evidence="5 7" id="KW-1133">Transmembrane helix</keyword>
<feature type="transmembrane region" description="Helical" evidence="7">
    <location>
        <begin position="359"/>
        <end position="381"/>
    </location>
</feature>
<feature type="transmembrane region" description="Helical" evidence="7">
    <location>
        <begin position="434"/>
        <end position="454"/>
    </location>
</feature>
<feature type="transmembrane region" description="Helical" evidence="7">
    <location>
        <begin position="20"/>
        <end position="43"/>
    </location>
</feature>
<feature type="transmembrane region" description="Helical" evidence="7">
    <location>
        <begin position="318"/>
        <end position="339"/>
    </location>
</feature>
<dbReference type="GO" id="GO:0098797">
    <property type="term" value="C:plasma membrane protein complex"/>
    <property type="evidence" value="ECO:0007669"/>
    <property type="project" value="TreeGrafter"/>
</dbReference>
<dbReference type="EMBL" id="LVJZ01000003">
    <property type="protein sequence ID" value="ODB96319.1"/>
    <property type="molecule type" value="Genomic_DNA"/>
</dbReference>
<feature type="transmembrane region" description="Helical" evidence="7">
    <location>
        <begin position="655"/>
        <end position="675"/>
    </location>
</feature>
<evidence type="ECO:0000256" key="5">
    <source>
        <dbReference type="ARBA" id="ARBA00022989"/>
    </source>
</evidence>
<comment type="similarity">
    <text evidence="2">Belongs to the ABC-4 integral membrane protein family. LolC/E subfamily.</text>
</comment>
<sequence length="787" mass="86472">MRALNLKLIRNLWKLKGQVLAIAVVIASGVAVLVMSLSALQALQQTATAYYERQRFADVFANVKRAPRRLVNQISTLPGVRSVEDRIKQMATVSIDGFEEPVIGQLVSIPEQGEPLLNNLVLRSGRLVSLDHPDEVVLNEPFAEAHDLQLGDQLKALMNGHQRSLTVVGIALSPEFIYTMGPGALMPDDKRFGVMWMGREALAAAYDLEGAFNEVSLGLLHDSSPEQIIVKLDRLLEAYGSHGAIARKNQISNWFLMNEIEQLKTMSTILPTIFLAVAAFLGNMVMSRLIATDRSEIGLMKAFGYSNWQVAWHYTKMVMAMCGVGIVLGWLLGAWLGRVNTEIYADLFRFPLLIFRPDPGVFAIGAAVSLIAALAGSLGAVRHAATLPPAEAMSPPAPPMYRSSRFSQSRFGLWLDQPTRIILRQIMRSPWRSLLTSIGIALSVSVMVMALQWIDAIEEIIEVQFHQTQRQDMTVGLVESQSDQTLREIRRLPGVLAAEPMRSKSADLKAGHLSHRGGIEGVTDNPRLQRIYDAQGAVVTIPPEGLILSTRLAEKLDVQIGDSVWVEVLEGKQPKALIPVVSLFETYMGMPAYMHIRAFNRLMGESASLEAINLLVDKNQLSQLYRSLKSLPKVSAVTLKDAAVEEFNDTMAEMLMVYISFFAAFACALGFGVVYNSTRIALSERGRELATLRVLGFHSGEISYILLGEAALLILVGLPLGCLMGHGLGWLMTNAMNTELFRIPLVIKAATDATAVLVTLGATAFSAAVVRRRLDHLDLIAVLKTRE</sequence>
<keyword evidence="4 7" id="KW-0812">Transmembrane</keyword>
<evidence type="ECO:0000313" key="11">
    <source>
        <dbReference type="Proteomes" id="UP000094849"/>
    </source>
</evidence>
<evidence type="ECO:0000259" key="8">
    <source>
        <dbReference type="Pfam" id="PF02687"/>
    </source>
</evidence>
<dbReference type="AlphaFoldDB" id="A0A1E2UNP9"/>
<dbReference type="GO" id="GO:0044874">
    <property type="term" value="P:lipoprotein localization to outer membrane"/>
    <property type="evidence" value="ECO:0007669"/>
    <property type="project" value="TreeGrafter"/>
</dbReference>
<keyword evidence="6 7" id="KW-0472">Membrane</keyword>
<dbReference type="InterPro" id="IPR025857">
    <property type="entry name" value="MacB_PCD"/>
</dbReference>
<feature type="domain" description="ABC3 transporter permease C-terminal" evidence="8">
    <location>
        <begin position="269"/>
        <end position="389"/>
    </location>
</feature>
<feature type="transmembrane region" description="Helical" evidence="7">
    <location>
        <begin position="753"/>
        <end position="770"/>
    </location>
</feature>
<name>A0A1E2UNP9_9GAMM</name>
<feature type="domain" description="ABC3 transporter permease C-terminal" evidence="8">
    <location>
        <begin position="661"/>
        <end position="773"/>
    </location>
</feature>
<reference evidence="10 11" key="1">
    <citation type="submission" date="2016-03" db="EMBL/GenBank/DDBJ databases">
        <title>Chemosynthetic sulphur-oxidizing symbionts of marine invertebrate animals are capable of nitrogen fixation.</title>
        <authorList>
            <person name="Petersen J.M."/>
            <person name="Kemper A."/>
            <person name="Gruber-Vodicka H."/>
            <person name="Cardini U."/>
            <person name="Geest Mvander."/>
            <person name="Kleiner M."/>
            <person name="Bulgheresi S."/>
            <person name="Fussmann M."/>
            <person name="Herbold C."/>
            <person name="Seah B.K.B."/>
            <person name="Antony C.Paul."/>
            <person name="Liu D."/>
            <person name="Belitz A."/>
            <person name="Weber M."/>
        </authorList>
    </citation>
    <scope>NUCLEOTIDE SEQUENCE [LARGE SCALE GENOMIC DNA]</scope>
    <source>
        <strain evidence="10">G_D</strain>
    </source>
</reference>
<keyword evidence="3" id="KW-1003">Cell membrane</keyword>
<dbReference type="InterPro" id="IPR051447">
    <property type="entry name" value="Lipoprotein-release_system"/>
</dbReference>
<dbReference type="Pfam" id="PF02687">
    <property type="entry name" value="FtsX"/>
    <property type="match status" value="2"/>
</dbReference>
<feature type="transmembrane region" description="Helical" evidence="7">
    <location>
        <begin position="710"/>
        <end position="733"/>
    </location>
</feature>
<evidence type="ECO:0000313" key="10">
    <source>
        <dbReference type="EMBL" id="ODB96319.1"/>
    </source>
</evidence>
<evidence type="ECO:0000256" key="4">
    <source>
        <dbReference type="ARBA" id="ARBA00022692"/>
    </source>
</evidence>
<accession>A0A1E2UNP9</accession>
<keyword evidence="11" id="KW-1185">Reference proteome</keyword>
<dbReference type="PANTHER" id="PTHR30489:SF0">
    <property type="entry name" value="LIPOPROTEIN-RELEASING SYSTEM TRANSMEMBRANE PROTEIN LOLE"/>
    <property type="match status" value="1"/>
</dbReference>
<evidence type="ECO:0000256" key="3">
    <source>
        <dbReference type="ARBA" id="ARBA00022475"/>
    </source>
</evidence>
<gene>
    <name evidence="10" type="ORF">A3196_05825</name>
</gene>
<dbReference type="PANTHER" id="PTHR30489">
    <property type="entry name" value="LIPOPROTEIN-RELEASING SYSTEM TRANSMEMBRANE PROTEIN LOLE"/>
    <property type="match status" value="1"/>
</dbReference>
<dbReference type="STRING" id="1818881.A3196_05825"/>
<evidence type="ECO:0000256" key="2">
    <source>
        <dbReference type="ARBA" id="ARBA00005236"/>
    </source>
</evidence>
<organism evidence="10 11">
    <name type="scientific">Candidatus Thiodiazotropha endoloripes</name>
    <dbReference type="NCBI Taxonomy" id="1818881"/>
    <lineage>
        <taxon>Bacteria</taxon>
        <taxon>Pseudomonadati</taxon>
        <taxon>Pseudomonadota</taxon>
        <taxon>Gammaproteobacteria</taxon>
        <taxon>Chromatiales</taxon>
        <taxon>Sedimenticolaceae</taxon>
        <taxon>Candidatus Thiodiazotropha</taxon>
    </lineage>
</organism>
<evidence type="ECO:0000256" key="7">
    <source>
        <dbReference type="SAM" id="Phobius"/>
    </source>
</evidence>
<proteinExistence type="inferred from homology"/>
<protein>
    <submittedName>
        <fullName evidence="10">Permease</fullName>
    </submittedName>
</protein>
<evidence type="ECO:0000256" key="1">
    <source>
        <dbReference type="ARBA" id="ARBA00004651"/>
    </source>
</evidence>
<comment type="caution">
    <text evidence="10">The sequence shown here is derived from an EMBL/GenBank/DDBJ whole genome shotgun (WGS) entry which is preliminary data.</text>
</comment>
<dbReference type="Pfam" id="PF12704">
    <property type="entry name" value="MacB_PCD"/>
    <property type="match status" value="1"/>
</dbReference>
<comment type="subcellular location">
    <subcellularLocation>
        <location evidence="1">Cell membrane</location>
        <topology evidence="1">Multi-pass membrane protein</topology>
    </subcellularLocation>
</comment>
<feature type="transmembrane region" description="Helical" evidence="7">
    <location>
        <begin position="269"/>
        <end position="291"/>
    </location>
</feature>
<dbReference type="InterPro" id="IPR003838">
    <property type="entry name" value="ABC3_permease_C"/>
</dbReference>
<dbReference type="Proteomes" id="UP000094849">
    <property type="component" value="Unassembled WGS sequence"/>
</dbReference>
<feature type="domain" description="MacB-like periplasmic core" evidence="9">
    <location>
        <begin position="24"/>
        <end position="192"/>
    </location>
</feature>
<evidence type="ECO:0000259" key="9">
    <source>
        <dbReference type="Pfam" id="PF12704"/>
    </source>
</evidence>
<evidence type="ECO:0000256" key="6">
    <source>
        <dbReference type="ARBA" id="ARBA00023136"/>
    </source>
</evidence>
<dbReference type="RefSeq" id="WP_069024242.1">
    <property type="nucleotide sequence ID" value="NZ_LVJZ01000003.1"/>
</dbReference>